<dbReference type="SUPFAM" id="SSF56104">
    <property type="entry name" value="SAICAR synthase-like"/>
    <property type="match status" value="1"/>
</dbReference>
<dbReference type="InterPro" id="IPR027483">
    <property type="entry name" value="PInositol-4-P-4/5-kinase_C_sf"/>
</dbReference>
<evidence type="ECO:0000256" key="4">
    <source>
        <dbReference type="ARBA" id="ARBA00022777"/>
    </source>
</evidence>
<dbReference type="SMART" id="SM00698">
    <property type="entry name" value="MORN"/>
    <property type="match status" value="8"/>
</dbReference>
<evidence type="ECO:0000256" key="6">
    <source>
        <dbReference type="PIRNR" id="PIRNR037274"/>
    </source>
</evidence>
<keyword evidence="5 6" id="KW-0067">ATP-binding</keyword>
<evidence type="ECO:0000259" key="8">
    <source>
        <dbReference type="PROSITE" id="PS51455"/>
    </source>
</evidence>
<evidence type="ECO:0000313" key="9">
    <source>
        <dbReference type="EMBL" id="EFJ12524.1"/>
    </source>
</evidence>
<evidence type="ECO:0000256" key="3">
    <source>
        <dbReference type="ARBA" id="ARBA00022741"/>
    </source>
</evidence>
<dbReference type="GO" id="GO:0005886">
    <property type="term" value="C:plasma membrane"/>
    <property type="evidence" value="ECO:0000318"/>
    <property type="project" value="GO_Central"/>
</dbReference>
<accession>D8SSQ7</accession>
<feature type="region of interest" description="Disordered" evidence="7">
    <location>
        <begin position="290"/>
        <end position="310"/>
    </location>
</feature>
<dbReference type="Proteomes" id="UP000001514">
    <property type="component" value="Unassembled WGS sequence"/>
</dbReference>
<dbReference type="GO" id="GO:0005524">
    <property type="term" value="F:ATP binding"/>
    <property type="evidence" value="ECO:0007669"/>
    <property type="project" value="UniProtKB-UniRule"/>
</dbReference>
<dbReference type="eggNOG" id="KOG0229">
    <property type="taxonomic scope" value="Eukaryota"/>
</dbReference>
<dbReference type="InterPro" id="IPR017163">
    <property type="entry name" value="PIno-4-P-5_kinase_pln"/>
</dbReference>
<organism evidence="10">
    <name type="scientific">Selaginella moellendorffii</name>
    <name type="common">Spikemoss</name>
    <dbReference type="NCBI Taxonomy" id="88036"/>
    <lineage>
        <taxon>Eukaryota</taxon>
        <taxon>Viridiplantae</taxon>
        <taxon>Streptophyta</taxon>
        <taxon>Embryophyta</taxon>
        <taxon>Tracheophyta</taxon>
        <taxon>Lycopodiopsida</taxon>
        <taxon>Selaginellales</taxon>
        <taxon>Selaginellaceae</taxon>
        <taxon>Selaginella</taxon>
    </lineage>
</organism>
<dbReference type="InterPro" id="IPR027484">
    <property type="entry name" value="PInositol-4-P-5-kinase_N"/>
</dbReference>
<dbReference type="InterPro" id="IPR003409">
    <property type="entry name" value="MORN"/>
</dbReference>
<dbReference type="GO" id="GO:0046854">
    <property type="term" value="P:phosphatidylinositol phosphate biosynthetic process"/>
    <property type="evidence" value="ECO:0000318"/>
    <property type="project" value="GO_Central"/>
</dbReference>
<dbReference type="CDD" id="cd17302">
    <property type="entry name" value="PIPKc_AtPIP5K_like"/>
    <property type="match status" value="1"/>
</dbReference>
<comment type="catalytic activity">
    <reaction evidence="6">
        <text>a 1,2-diacyl-sn-glycero-3-phospho-(1D-myo-inositol 4-phosphate) + ATP = a 1,2-diacyl-sn-glycero-3-phospho-(1D-myo-inositol-4,5-bisphosphate) + ADP + H(+)</text>
        <dbReference type="Rhea" id="RHEA:14425"/>
        <dbReference type="ChEBI" id="CHEBI:15378"/>
        <dbReference type="ChEBI" id="CHEBI:30616"/>
        <dbReference type="ChEBI" id="CHEBI:58178"/>
        <dbReference type="ChEBI" id="CHEBI:58456"/>
        <dbReference type="ChEBI" id="CHEBI:456216"/>
        <dbReference type="EC" id="2.7.1.68"/>
    </reaction>
</comment>
<dbReference type="GO" id="GO:0016308">
    <property type="term" value="F:1-phosphatidylinositol-4-phosphate 5-kinase activity"/>
    <property type="evidence" value="ECO:0000318"/>
    <property type="project" value="GO_Central"/>
</dbReference>
<dbReference type="PANTHER" id="PTHR23086:SF8">
    <property type="entry name" value="PHOSPHATIDYLINOSITOL 5-PHOSPHATE 4-KINASE, ISOFORM A"/>
    <property type="match status" value="1"/>
</dbReference>
<dbReference type="Gramene" id="EFJ12524">
    <property type="protein sequence ID" value="EFJ12524"/>
    <property type="gene ID" value="SELMODRAFT_124004"/>
</dbReference>
<feature type="compositionally biased region" description="Basic residues" evidence="7">
    <location>
        <begin position="293"/>
        <end position="303"/>
    </location>
</feature>
<evidence type="ECO:0000313" key="10">
    <source>
        <dbReference type="Proteomes" id="UP000001514"/>
    </source>
</evidence>
<dbReference type="PROSITE" id="PS51455">
    <property type="entry name" value="PIPK"/>
    <property type="match status" value="1"/>
</dbReference>
<dbReference type="OMA" id="KASFWMD"/>
<dbReference type="EC" id="2.7.1.68" evidence="6"/>
<dbReference type="SUPFAM" id="SSF82185">
    <property type="entry name" value="Histone H3 K4-specific methyltransferase SET7/9 N-terminal domain"/>
    <property type="match status" value="2"/>
</dbReference>
<dbReference type="STRING" id="88036.D8SSQ7"/>
<dbReference type="Gene3D" id="3.30.810.10">
    <property type="entry name" value="2-Layer Sandwich"/>
    <property type="match status" value="1"/>
</dbReference>
<keyword evidence="4 6" id="KW-0418">Kinase</keyword>
<dbReference type="PIRSF" id="PIRSF037274">
    <property type="entry name" value="PIP5K_plant_prd"/>
    <property type="match status" value="1"/>
</dbReference>
<dbReference type="InterPro" id="IPR002498">
    <property type="entry name" value="PInositol-4-P-4/5-kinase_core"/>
</dbReference>
<sequence>MSESDGGEFDHPSLRFATTNGERTLSNGDFYAGSWQGNLPEGTGKYLWSDGCMYEGEWGNGIKTGRGRISWPSGATYEGELLCGNLHGRGVYTGVDDTTYKGSWRMNLKHGEGVKSYANGDVYEGFWKAGLQHGDGRYIWQNGNQYVGEWRKGVMNGKGVLRWSNGDTYNGQWLDGLEHGHGVYTWTDGACYMGTWRKGVKDGTGIFYPTGYFPPRSRRSFEAPAASELSGSDCPASPMERRWSLEGGLDLTHSKESSQKKSAIDTPVLEREYVQGVLINEIVKQGDAASLKVSKRRQRRPAKRPGETVIKGHGSYDLMLNLQLGIRTNVGKMTLDTAPDVCPQDFGPRSVFVLKFPRLGSHLTPPHQSLDFKWRDYCPNVFRSLRKMFRIDSADYMMSLCGNDALREISSPGKSGSVFYLSQDDKFMIKTMRKAEVKVLLEMLPSYYEHVQSSSNTLITKFFGLHQVEPQGGRKASFSKSILMGNVFCTDLHIHRRFDLKGSSQGRSTDKVEIDENTTLKDLDLNFVFHLEASWRQCLLKQIEQDCKFLESQRIMDYSLLLGVHFRAPQCPAVFSPVPSLPPDAAAEYGLDSSKRSGTLATTEDLCSLPKTTRYRHIDILYPGISSLRVLCFLSRRLQIRLGVNMPARADRSHCDDGTSSDVYDVVLYLGIIDILQQYDITKRVEHAYKSLQFDSQSISAVDPRLYSNRFQELVRRIFPSNDTSVVPK</sequence>
<dbReference type="EMBL" id="GL377638">
    <property type="protein sequence ID" value="EFJ12524.1"/>
    <property type="molecule type" value="Genomic_DNA"/>
</dbReference>
<dbReference type="Pfam" id="PF02493">
    <property type="entry name" value="MORN"/>
    <property type="match status" value="8"/>
</dbReference>
<dbReference type="KEGG" id="smo:SELMODRAFT_124004"/>
<dbReference type="InParanoid" id="D8SSQ7"/>
<keyword evidence="3 6" id="KW-0547">Nucleotide-binding</keyword>
<dbReference type="Gene3D" id="3.30.800.10">
    <property type="entry name" value="Phosphatidylinositol Phosphate Kinase II Beta"/>
    <property type="match status" value="1"/>
</dbReference>
<dbReference type="InterPro" id="IPR023610">
    <property type="entry name" value="PInositol-4/5-P-5/4-kinase"/>
</dbReference>
<evidence type="ECO:0000256" key="7">
    <source>
        <dbReference type="SAM" id="MobiDB-lite"/>
    </source>
</evidence>
<dbReference type="AlphaFoldDB" id="D8SSQ7"/>
<name>D8SSQ7_SELML</name>
<evidence type="ECO:0000256" key="5">
    <source>
        <dbReference type="ARBA" id="ARBA00022840"/>
    </source>
</evidence>
<keyword evidence="1 6" id="KW-0808">Transferase</keyword>
<protein>
    <recommendedName>
        <fullName evidence="6">Phosphatidylinositol 4-phosphate 5-kinase</fullName>
        <ecNumber evidence="6">2.7.1.68</ecNumber>
    </recommendedName>
</protein>
<dbReference type="PANTHER" id="PTHR23086">
    <property type="entry name" value="PHOSPHATIDYLINOSITOL-4-PHOSPHATE 5-KINASE"/>
    <property type="match status" value="1"/>
</dbReference>
<reference evidence="9 10" key="1">
    <citation type="journal article" date="2011" name="Science">
        <title>The Selaginella genome identifies genetic changes associated with the evolution of vascular plants.</title>
        <authorList>
            <person name="Banks J.A."/>
            <person name="Nishiyama T."/>
            <person name="Hasebe M."/>
            <person name="Bowman J.L."/>
            <person name="Gribskov M."/>
            <person name="dePamphilis C."/>
            <person name="Albert V.A."/>
            <person name="Aono N."/>
            <person name="Aoyama T."/>
            <person name="Ambrose B.A."/>
            <person name="Ashton N.W."/>
            <person name="Axtell M.J."/>
            <person name="Barker E."/>
            <person name="Barker M.S."/>
            <person name="Bennetzen J.L."/>
            <person name="Bonawitz N.D."/>
            <person name="Chapple C."/>
            <person name="Cheng C."/>
            <person name="Correa L.G."/>
            <person name="Dacre M."/>
            <person name="DeBarry J."/>
            <person name="Dreyer I."/>
            <person name="Elias M."/>
            <person name="Engstrom E.M."/>
            <person name="Estelle M."/>
            <person name="Feng L."/>
            <person name="Finet C."/>
            <person name="Floyd S.K."/>
            <person name="Frommer W.B."/>
            <person name="Fujita T."/>
            <person name="Gramzow L."/>
            <person name="Gutensohn M."/>
            <person name="Harholt J."/>
            <person name="Hattori M."/>
            <person name="Heyl A."/>
            <person name="Hirai T."/>
            <person name="Hiwatashi Y."/>
            <person name="Ishikawa M."/>
            <person name="Iwata M."/>
            <person name="Karol K.G."/>
            <person name="Koehler B."/>
            <person name="Kolukisaoglu U."/>
            <person name="Kubo M."/>
            <person name="Kurata T."/>
            <person name="Lalonde S."/>
            <person name="Li K."/>
            <person name="Li Y."/>
            <person name="Litt A."/>
            <person name="Lyons E."/>
            <person name="Manning G."/>
            <person name="Maruyama T."/>
            <person name="Michael T.P."/>
            <person name="Mikami K."/>
            <person name="Miyazaki S."/>
            <person name="Morinaga S."/>
            <person name="Murata T."/>
            <person name="Mueller-Roeber B."/>
            <person name="Nelson D.R."/>
            <person name="Obara M."/>
            <person name="Oguri Y."/>
            <person name="Olmstead R.G."/>
            <person name="Onodera N."/>
            <person name="Petersen B.L."/>
            <person name="Pils B."/>
            <person name="Prigge M."/>
            <person name="Rensing S.A."/>
            <person name="Riano-Pachon D.M."/>
            <person name="Roberts A.W."/>
            <person name="Sato Y."/>
            <person name="Scheller H.V."/>
            <person name="Schulz B."/>
            <person name="Schulz C."/>
            <person name="Shakirov E.V."/>
            <person name="Shibagaki N."/>
            <person name="Shinohara N."/>
            <person name="Shippen D.E."/>
            <person name="Soerensen I."/>
            <person name="Sotooka R."/>
            <person name="Sugimoto N."/>
            <person name="Sugita M."/>
            <person name="Sumikawa N."/>
            <person name="Tanurdzic M."/>
            <person name="Theissen G."/>
            <person name="Ulvskov P."/>
            <person name="Wakazuki S."/>
            <person name="Weng J.K."/>
            <person name="Willats W.W."/>
            <person name="Wipf D."/>
            <person name="Wolf P.G."/>
            <person name="Yang L."/>
            <person name="Zimmer A.D."/>
            <person name="Zhu Q."/>
            <person name="Mitros T."/>
            <person name="Hellsten U."/>
            <person name="Loque D."/>
            <person name="Otillar R."/>
            <person name="Salamov A."/>
            <person name="Schmutz J."/>
            <person name="Shapiro H."/>
            <person name="Lindquist E."/>
            <person name="Lucas S."/>
            <person name="Rokhsar D."/>
            <person name="Grigoriev I.V."/>
        </authorList>
    </citation>
    <scope>NUCLEOTIDE SEQUENCE [LARGE SCALE GENOMIC DNA]</scope>
</reference>
<gene>
    <name evidence="9" type="ORF">SELMODRAFT_124004</name>
</gene>
<dbReference type="Pfam" id="PF01504">
    <property type="entry name" value="PIP5K"/>
    <property type="match status" value="1"/>
</dbReference>
<dbReference type="SMART" id="SM00330">
    <property type="entry name" value="PIPKc"/>
    <property type="match status" value="1"/>
</dbReference>
<feature type="region of interest" description="Disordered" evidence="7">
    <location>
        <begin position="1"/>
        <end position="20"/>
    </location>
</feature>
<dbReference type="HOGENOM" id="CLU_004312_6_4_1"/>
<proteinExistence type="predicted"/>
<keyword evidence="10" id="KW-1185">Reference proteome</keyword>
<evidence type="ECO:0000256" key="1">
    <source>
        <dbReference type="ARBA" id="ARBA00022679"/>
    </source>
</evidence>
<keyword evidence="2" id="KW-0677">Repeat</keyword>
<feature type="domain" description="PIPK" evidence="8">
    <location>
        <begin position="312"/>
        <end position="719"/>
    </location>
</feature>
<dbReference type="Gene3D" id="2.20.110.10">
    <property type="entry name" value="Histone H3 K4-specific methyltransferase SET7/9 N-terminal domain"/>
    <property type="match status" value="4"/>
</dbReference>
<evidence type="ECO:0000256" key="2">
    <source>
        <dbReference type="ARBA" id="ARBA00022737"/>
    </source>
</evidence>